<dbReference type="SUPFAM" id="SSF101936">
    <property type="entry name" value="DNA-binding pseudobarrel domain"/>
    <property type="match status" value="2"/>
</dbReference>
<dbReference type="Gene3D" id="2.40.330.10">
    <property type="entry name" value="DNA-binding pseudobarrel domain"/>
    <property type="match status" value="2"/>
</dbReference>
<comment type="caution">
    <text evidence="7">The sequence shown here is derived from an EMBL/GenBank/DDBJ whole genome shotgun (WGS) entry which is preliminary data.</text>
</comment>
<sequence>MGDRPPAKTSSSDMPLEFFKVYLPSFSSHQLLIPPDFVKHLKGVVPEKAFLKDTTGRSWPIGIAEVGNKLFIKSGWRDFVIGHSLDFADFLIFRYNGDSVFLVKVFSKNGCRKQATLGVNRQSTVVKTEELAEEANEAEQKQGRPSRACKRKFIGENQTGTRFIGENVSKSGLETYIMMKNLHFVSCISKCSLNVVLIPGSILRTNRIANEMTVRDQNGKTWSMHIKVRKDGRDLTFGWTAFREKNNLRGSRCSKTNVGVLPLGLKIQKNHKYFVMKASFV</sequence>
<comment type="subcellular location">
    <subcellularLocation>
        <location evidence="1">Nucleus</location>
    </subcellularLocation>
</comment>
<name>A0ABD3JD06_EUCGL</name>
<dbReference type="GO" id="GO:0003677">
    <property type="term" value="F:DNA binding"/>
    <property type="evidence" value="ECO:0007669"/>
    <property type="project" value="UniProtKB-KW"/>
</dbReference>
<evidence type="ECO:0000256" key="1">
    <source>
        <dbReference type="ARBA" id="ARBA00004123"/>
    </source>
</evidence>
<evidence type="ECO:0000256" key="3">
    <source>
        <dbReference type="ARBA" id="ARBA00023125"/>
    </source>
</evidence>
<protein>
    <recommendedName>
        <fullName evidence="6">TF-B3 domain-containing protein</fullName>
    </recommendedName>
</protein>
<keyword evidence="2" id="KW-0805">Transcription regulation</keyword>
<keyword evidence="3" id="KW-0238">DNA-binding</keyword>
<dbReference type="AlphaFoldDB" id="A0ABD3JD06"/>
<evidence type="ECO:0000259" key="6">
    <source>
        <dbReference type="PROSITE" id="PS50863"/>
    </source>
</evidence>
<keyword evidence="5" id="KW-0539">Nucleus</keyword>
<evidence type="ECO:0000256" key="5">
    <source>
        <dbReference type="ARBA" id="ARBA00023242"/>
    </source>
</evidence>
<gene>
    <name evidence="7" type="ORF">ACJRO7_030879</name>
</gene>
<dbReference type="GO" id="GO:0005634">
    <property type="term" value="C:nucleus"/>
    <property type="evidence" value="ECO:0007669"/>
    <property type="project" value="UniProtKB-SubCell"/>
</dbReference>
<keyword evidence="4" id="KW-0804">Transcription</keyword>
<organism evidence="7 8">
    <name type="scientific">Eucalyptus globulus</name>
    <name type="common">Tasmanian blue gum</name>
    <dbReference type="NCBI Taxonomy" id="34317"/>
    <lineage>
        <taxon>Eukaryota</taxon>
        <taxon>Viridiplantae</taxon>
        <taxon>Streptophyta</taxon>
        <taxon>Embryophyta</taxon>
        <taxon>Tracheophyta</taxon>
        <taxon>Spermatophyta</taxon>
        <taxon>Magnoliopsida</taxon>
        <taxon>eudicotyledons</taxon>
        <taxon>Gunneridae</taxon>
        <taxon>Pentapetalae</taxon>
        <taxon>rosids</taxon>
        <taxon>malvids</taxon>
        <taxon>Myrtales</taxon>
        <taxon>Myrtaceae</taxon>
        <taxon>Myrtoideae</taxon>
        <taxon>Eucalypteae</taxon>
        <taxon>Eucalyptus</taxon>
    </lineage>
</organism>
<feature type="domain" description="TF-B3" evidence="6">
    <location>
        <begin position="16"/>
        <end position="109"/>
    </location>
</feature>
<accession>A0ABD3JD06</accession>
<dbReference type="PANTHER" id="PTHR31920:SF135">
    <property type="entry name" value="B3 DOMAIN-CONTAINING PROTEIN OS03G0621600-RELATED"/>
    <property type="match status" value="1"/>
</dbReference>
<evidence type="ECO:0000313" key="7">
    <source>
        <dbReference type="EMBL" id="KAL3725911.1"/>
    </source>
</evidence>
<evidence type="ECO:0000256" key="4">
    <source>
        <dbReference type="ARBA" id="ARBA00023163"/>
    </source>
</evidence>
<dbReference type="InterPro" id="IPR050655">
    <property type="entry name" value="Plant_B3_domain"/>
</dbReference>
<dbReference type="InterPro" id="IPR015300">
    <property type="entry name" value="DNA-bd_pseudobarrel_sf"/>
</dbReference>
<dbReference type="CDD" id="cd10017">
    <property type="entry name" value="B3_DNA"/>
    <property type="match status" value="1"/>
</dbReference>
<dbReference type="Pfam" id="PF02362">
    <property type="entry name" value="B3"/>
    <property type="match status" value="1"/>
</dbReference>
<dbReference type="PROSITE" id="PS50863">
    <property type="entry name" value="B3"/>
    <property type="match status" value="1"/>
</dbReference>
<evidence type="ECO:0000313" key="8">
    <source>
        <dbReference type="Proteomes" id="UP001634007"/>
    </source>
</evidence>
<dbReference type="SMART" id="SM01019">
    <property type="entry name" value="B3"/>
    <property type="match status" value="2"/>
</dbReference>
<dbReference type="PANTHER" id="PTHR31920">
    <property type="entry name" value="B3 DOMAIN-CONTAINING"/>
    <property type="match status" value="1"/>
</dbReference>
<reference evidence="7 8" key="1">
    <citation type="submission" date="2024-11" db="EMBL/GenBank/DDBJ databases">
        <title>Chromosome-level genome assembly of Eucalyptus globulus Labill. provides insights into its genome evolution.</title>
        <authorList>
            <person name="Li X."/>
        </authorList>
    </citation>
    <scope>NUCLEOTIDE SEQUENCE [LARGE SCALE GENOMIC DNA]</scope>
    <source>
        <strain evidence="7">CL2024</strain>
        <tissue evidence="7">Fresh tender leaves</tissue>
    </source>
</reference>
<dbReference type="InterPro" id="IPR003340">
    <property type="entry name" value="B3_DNA-bd"/>
</dbReference>
<proteinExistence type="predicted"/>
<keyword evidence="8" id="KW-1185">Reference proteome</keyword>
<dbReference type="Proteomes" id="UP001634007">
    <property type="component" value="Unassembled WGS sequence"/>
</dbReference>
<dbReference type="EMBL" id="JBJKBG010000008">
    <property type="protein sequence ID" value="KAL3725911.1"/>
    <property type="molecule type" value="Genomic_DNA"/>
</dbReference>
<evidence type="ECO:0000256" key="2">
    <source>
        <dbReference type="ARBA" id="ARBA00023015"/>
    </source>
</evidence>